<evidence type="ECO:0000313" key="9">
    <source>
        <dbReference type="Proteomes" id="UP001285636"/>
    </source>
</evidence>
<comment type="catalytic activity">
    <reaction evidence="1">
        <text>ATP + protein L-histidine = ADP + protein N-phospho-L-histidine.</text>
        <dbReference type="EC" id="2.7.13.3"/>
    </reaction>
</comment>
<gene>
    <name evidence="8" type="ORF">RYX45_16000</name>
</gene>
<keyword evidence="5" id="KW-0902">Two-component regulatory system</keyword>
<organism evidence="8 9">
    <name type="scientific">Alkalihalophilus pseudofirmus</name>
    <name type="common">Bacillus pseudofirmus</name>
    <dbReference type="NCBI Taxonomy" id="79885"/>
    <lineage>
        <taxon>Bacteria</taxon>
        <taxon>Bacillati</taxon>
        <taxon>Bacillota</taxon>
        <taxon>Bacilli</taxon>
        <taxon>Bacillales</taxon>
        <taxon>Bacillaceae</taxon>
        <taxon>Alkalihalophilus</taxon>
    </lineage>
</organism>
<sequence>MQNWYNIFPKNTGLSVYVWIIFCLLPFYFIFRSSSLWEIIFGILMIVLFFVSYRLSFITKGGLVYLWVSIEMAISIGMTLFYGYVYFAIFLAFFIGNIQSKGGFITLYVVHLVTTIIAVILSFFTQQELFLAQFPFIIISVIGVILLPFNTYNRNKREKLEGQLEDANKRISQLIVMEERQRIARDLHDTLGQKLSLIGLKSDLARKLIDINPESAKVEISDINQTARTALKEVREMVSDMRGTKLEDEIVHLEQILKAAEMEFIFEGNAKLSNTPLLVENVVTMCLKEAVTNVIKHSEATSCKVVIKELPEELQITVQDNGIGINDKEESNDGTGLLGIRERLEFVNGSLEITAVDGTTLDIRVPNVIKQSIRGD</sequence>
<evidence type="ECO:0000256" key="3">
    <source>
        <dbReference type="ARBA" id="ARBA00022679"/>
    </source>
</evidence>
<dbReference type="InterPro" id="IPR003594">
    <property type="entry name" value="HATPase_dom"/>
</dbReference>
<keyword evidence="6" id="KW-1133">Transmembrane helix</keyword>
<dbReference type="EMBL" id="JAWJAY010000004">
    <property type="protein sequence ID" value="MDV2886696.1"/>
    <property type="molecule type" value="Genomic_DNA"/>
</dbReference>
<dbReference type="InterPro" id="IPR011712">
    <property type="entry name" value="Sig_transdc_His_kin_sub3_dim/P"/>
</dbReference>
<dbReference type="CDD" id="cd16917">
    <property type="entry name" value="HATPase_UhpB-NarQ-NarX-like"/>
    <property type="match status" value="1"/>
</dbReference>
<keyword evidence="6" id="KW-0472">Membrane</keyword>
<protein>
    <recommendedName>
        <fullName evidence="2">histidine kinase</fullName>
        <ecNumber evidence="2">2.7.13.3</ecNumber>
    </recommendedName>
</protein>
<dbReference type="RefSeq" id="WP_323467339.1">
    <property type="nucleotide sequence ID" value="NZ_CP144224.1"/>
</dbReference>
<dbReference type="Pfam" id="PF07730">
    <property type="entry name" value="HisKA_3"/>
    <property type="match status" value="1"/>
</dbReference>
<accession>A0AAJ2U3W7</accession>
<dbReference type="Pfam" id="PF23540">
    <property type="entry name" value="DesK_N"/>
    <property type="match status" value="1"/>
</dbReference>
<evidence type="ECO:0000256" key="2">
    <source>
        <dbReference type="ARBA" id="ARBA00012438"/>
    </source>
</evidence>
<feature type="transmembrane region" description="Helical" evidence="6">
    <location>
        <begin position="36"/>
        <end position="53"/>
    </location>
</feature>
<name>A0AAJ2U3W7_ALKPS</name>
<dbReference type="EC" id="2.7.13.3" evidence="2"/>
<dbReference type="Proteomes" id="UP001285636">
    <property type="component" value="Unassembled WGS sequence"/>
</dbReference>
<dbReference type="GO" id="GO:0000155">
    <property type="term" value="F:phosphorelay sensor kinase activity"/>
    <property type="evidence" value="ECO:0007669"/>
    <property type="project" value="InterPro"/>
</dbReference>
<keyword evidence="3" id="KW-0808">Transferase</keyword>
<feature type="transmembrane region" description="Helical" evidence="6">
    <location>
        <begin position="12"/>
        <end position="31"/>
    </location>
</feature>
<dbReference type="GO" id="GO:0046983">
    <property type="term" value="F:protein dimerization activity"/>
    <property type="evidence" value="ECO:0007669"/>
    <property type="project" value="InterPro"/>
</dbReference>
<proteinExistence type="predicted"/>
<evidence type="ECO:0000256" key="1">
    <source>
        <dbReference type="ARBA" id="ARBA00000085"/>
    </source>
</evidence>
<dbReference type="InterPro" id="IPR050482">
    <property type="entry name" value="Sensor_HK_TwoCompSys"/>
</dbReference>
<comment type="caution">
    <text evidence="8">The sequence shown here is derived from an EMBL/GenBank/DDBJ whole genome shotgun (WGS) entry which is preliminary data.</text>
</comment>
<feature type="transmembrane region" description="Helical" evidence="6">
    <location>
        <begin position="65"/>
        <end position="93"/>
    </location>
</feature>
<evidence type="ECO:0000256" key="6">
    <source>
        <dbReference type="SAM" id="Phobius"/>
    </source>
</evidence>
<feature type="transmembrane region" description="Helical" evidence="6">
    <location>
        <begin position="105"/>
        <end position="124"/>
    </location>
</feature>
<evidence type="ECO:0000256" key="4">
    <source>
        <dbReference type="ARBA" id="ARBA00022777"/>
    </source>
</evidence>
<dbReference type="PANTHER" id="PTHR24421">
    <property type="entry name" value="NITRATE/NITRITE SENSOR PROTEIN NARX-RELATED"/>
    <property type="match status" value="1"/>
</dbReference>
<evidence type="ECO:0000256" key="5">
    <source>
        <dbReference type="ARBA" id="ARBA00023012"/>
    </source>
</evidence>
<reference evidence="8" key="1">
    <citation type="submission" date="2023-10" db="EMBL/GenBank/DDBJ databases">
        <title>Screening of Alkalihalophilus pseudofirmusBZ-TG-HK211 and Its Alleviation of Salt Stress on Rapeseed Growth.</title>
        <authorList>
            <person name="Zhao B."/>
            <person name="Guo T."/>
        </authorList>
    </citation>
    <scope>NUCLEOTIDE SEQUENCE</scope>
    <source>
        <strain evidence="8">BZ-TG-HK211</strain>
    </source>
</reference>
<keyword evidence="4 8" id="KW-0418">Kinase</keyword>
<dbReference type="PANTHER" id="PTHR24421:SF63">
    <property type="entry name" value="SENSOR HISTIDINE KINASE DESK"/>
    <property type="match status" value="1"/>
</dbReference>
<dbReference type="Gene3D" id="3.30.565.10">
    <property type="entry name" value="Histidine kinase-like ATPase, C-terminal domain"/>
    <property type="match status" value="1"/>
</dbReference>
<feature type="domain" description="Histidine kinase/HSP90-like ATPase" evidence="7">
    <location>
        <begin position="278"/>
        <end position="369"/>
    </location>
</feature>
<evidence type="ECO:0000259" key="7">
    <source>
        <dbReference type="SMART" id="SM00387"/>
    </source>
</evidence>
<dbReference type="GO" id="GO:0016020">
    <property type="term" value="C:membrane"/>
    <property type="evidence" value="ECO:0007669"/>
    <property type="project" value="InterPro"/>
</dbReference>
<dbReference type="SMART" id="SM00387">
    <property type="entry name" value="HATPase_c"/>
    <property type="match status" value="1"/>
</dbReference>
<keyword evidence="6" id="KW-0812">Transmembrane</keyword>
<dbReference type="InterPro" id="IPR056374">
    <property type="entry name" value="DesK/YvfT_N"/>
</dbReference>
<dbReference type="SUPFAM" id="SSF55874">
    <property type="entry name" value="ATPase domain of HSP90 chaperone/DNA topoisomerase II/histidine kinase"/>
    <property type="match status" value="1"/>
</dbReference>
<evidence type="ECO:0000313" key="8">
    <source>
        <dbReference type="EMBL" id="MDV2886696.1"/>
    </source>
</evidence>
<dbReference type="AlphaFoldDB" id="A0AAJ2U3W7"/>
<dbReference type="InterPro" id="IPR036890">
    <property type="entry name" value="HATPase_C_sf"/>
</dbReference>
<feature type="transmembrane region" description="Helical" evidence="6">
    <location>
        <begin position="130"/>
        <end position="149"/>
    </location>
</feature>
<dbReference type="Gene3D" id="1.20.5.1930">
    <property type="match status" value="1"/>
</dbReference>
<dbReference type="Pfam" id="PF02518">
    <property type="entry name" value="HATPase_c"/>
    <property type="match status" value="1"/>
</dbReference>